<sequence length="280" mass="30501">MAGVLIELGVRLVAWYVGLLVRCWRGVSRWMTPRWRTDPHVERLQAWRSWLGYASVVVAVGLSGEESTRLIDKMLTGAVVGFLLKAAVAVVVVLVALVVVSLRSHRTQRRGRLRPVVRPLSLLVAVIAVPLLVQHGMDWAEQRPAGSAVAERLAPVAVGGGVVLYFAWPFLVVAAVAVVVRGVRHLFCAGDVHPLLPSVLAFAVALASGAENVHQAVQPAVSVERTLSLLALGGSLTVLGLTAYEHQRLRRLGWRWSDLRIPLHELPAAHPVHRLARRSV</sequence>
<protein>
    <submittedName>
        <fullName evidence="2">Uncharacterized protein</fullName>
    </submittedName>
</protein>
<name>A0A7W4XZR4_KINRA</name>
<dbReference type="Proteomes" id="UP000533269">
    <property type="component" value="Unassembled WGS sequence"/>
</dbReference>
<feature type="transmembrane region" description="Helical" evidence="1">
    <location>
        <begin position="6"/>
        <end position="24"/>
    </location>
</feature>
<feature type="transmembrane region" description="Helical" evidence="1">
    <location>
        <begin position="82"/>
        <end position="104"/>
    </location>
</feature>
<proteinExistence type="predicted"/>
<comment type="caution">
    <text evidence="2">The sequence shown here is derived from an EMBL/GenBank/DDBJ whole genome shotgun (WGS) entry which is preliminary data.</text>
</comment>
<dbReference type="RefSeq" id="WP_221184289.1">
    <property type="nucleotide sequence ID" value="NZ_JACHVY010000009.1"/>
</dbReference>
<reference evidence="2 3" key="2">
    <citation type="submission" date="2020-08" db="EMBL/GenBank/DDBJ databases">
        <authorList>
            <person name="Partida-Martinez L."/>
            <person name="Huntemann M."/>
            <person name="Clum A."/>
            <person name="Wang J."/>
            <person name="Palaniappan K."/>
            <person name="Ritter S."/>
            <person name="Chen I.-M."/>
            <person name="Stamatis D."/>
            <person name="Reddy T."/>
            <person name="O'Malley R."/>
            <person name="Daum C."/>
            <person name="Shapiro N."/>
            <person name="Ivanova N."/>
            <person name="Kyrpides N."/>
            <person name="Woyke T."/>
        </authorList>
    </citation>
    <scope>NUCLEOTIDE SEQUENCE [LARGE SCALE GENOMIC DNA]</scope>
    <source>
        <strain evidence="2 3">AS2.23</strain>
    </source>
</reference>
<reference evidence="2 3" key="1">
    <citation type="submission" date="2020-08" db="EMBL/GenBank/DDBJ databases">
        <title>The Agave Microbiome: Exploring the role of microbial communities in plant adaptations to desert environments.</title>
        <authorList>
            <person name="Partida-Martinez L.P."/>
        </authorList>
    </citation>
    <scope>NUCLEOTIDE SEQUENCE [LARGE SCALE GENOMIC DNA]</scope>
    <source>
        <strain evidence="2 3">AS2.23</strain>
    </source>
</reference>
<accession>A0A7W4XZR4</accession>
<keyword evidence="1" id="KW-1133">Transmembrane helix</keyword>
<evidence type="ECO:0000313" key="2">
    <source>
        <dbReference type="EMBL" id="MBB2903544.1"/>
    </source>
</evidence>
<evidence type="ECO:0000256" key="1">
    <source>
        <dbReference type="SAM" id="Phobius"/>
    </source>
</evidence>
<organism evidence="2 3">
    <name type="scientific">Kineococcus radiotolerans</name>
    <dbReference type="NCBI Taxonomy" id="131568"/>
    <lineage>
        <taxon>Bacteria</taxon>
        <taxon>Bacillati</taxon>
        <taxon>Actinomycetota</taxon>
        <taxon>Actinomycetes</taxon>
        <taxon>Kineosporiales</taxon>
        <taxon>Kineosporiaceae</taxon>
        <taxon>Kineococcus</taxon>
    </lineage>
</organism>
<feature type="transmembrane region" description="Helical" evidence="1">
    <location>
        <begin position="116"/>
        <end position="133"/>
    </location>
</feature>
<feature type="transmembrane region" description="Helical" evidence="1">
    <location>
        <begin position="45"/>
        <end position="62"/>
    </location>
</feature>
<gene>
    <name evidence="2" type="ORF">FHR75_004386</name>
</gene>
<dbReference type="AlphaFoldDB" id="A0A7W4XZR4"/>
<dbReference type="EMBL" id="JACHVY010000009">
    <property type="protein sequence ID" value="MBB2903544.1"/>
    <property type="molecule type" value="Genomic_DNA"/>
</dbReference>
<evidence type="ECO:0000313" key="3">
    <source>
        <dbReference type="Proteomes" id="UP000533269"/>
    </source>
</evidence>
<feature type="transmembrane region" description="Helical" evidence="1">
    <location>
        <begin position="153"/>
        <end position="179"/>
    </location>
</feature>
<keyword evidence="1" id="KW-0812">Transmembrane</keyword>
<keyword evidence="1" id="KW-0472">Membrane</keyword>